<evidence type="ECO:0000256" key="2">
    <source>
        <dbReference type="ARBA" id="ARBA00023125"/>
    </source>
</evidence>
<evidence type="ECO:0000256" key="3">
    <source>
        <dbReference type="ARBA" id="ARBA00023163"/>
    </source>
</evidence>
<dbReference type="SUPFAM" id="SSF46785">
    <property type="entry name" value="Winged helix' DNA-binding domain"/>
    <property type="match status" value="1"/>
</dbReference>
<evidence type="ECO:0000256" key="1">
    <source>
        <dbReference type="ARBA" id="ARBA00023015"/>
    </source>
</evidence>
<dbReference type="EMBL" id="FWFL01000002">
    <property type="protein sequence ID" value="SLN19292.1"/>
    <property type="molecule type" value="Genomic_DNA"/>
</dbReference>
<gene>
    <name evidence="6" type="primary">yybR_1</name>
    <name evidence="6" type="ORF">PEL8287_00780</name>
</gene>
<feature type="domain" description="HTH hxlR-type" evidence="5">
    <location>
        <begin position="12"/>
        <end position="111"/>
    </location>
</feature>
<protein>
    <submittedName>
        <fullName evidence="6">Putative HTH-type transcriptional regulator YybR</fullName>
    </submittedName>
</protein>
<dbReference type="Proteomes" id="UP000193827">
    <property type="component" value="Unassembled WGS sequence"/>
</dbReference>
<dbReference type="InterPro" id="IPR036388">
    <property type="entry name" value="WH-like_DNA-bd_sf"/>
</dbReference>
<sequence length="136" mass="15614">MTKPTQKRGTGCPVTFALDSFGDRWSLIIIRDIMVHGKKTYTAFLESDESIATNILINRLKQLETDGIVKKTRDPENRRSYTYTLTSKGRDLAPVLMEMIRWSGKYDTRPEAMKDAANAITQDPEDFERRLRETAP</sequence>
<dbReference type="PANTHER" id="PTHR33204:SF37">
    <property type="entry name" value="HTH-TYPE TRANSCRIPTIONAL REGULATOR YODB"/>
    <property type="match status" value="1"/>
</dbReference>
<proteinExistence type="predicted"/>
<name>A0A1Y5RLN1_9RHOB</name>
<dbReference type="PROSITE" id="PS51118">
    <property type="entry name" value="HTH_HXLR"/>
    <property type="match status" value="1"/>
</dbReference>
<evidence type="ECO:0000313" key="6">
    <source>
        <dbReference type="EMBL" id="SLN19292.1"/>
    </source>
</evidence>
<dbReference type="PANTHER" id="PTHR33204">
    <property type="entry name" value="TRANSCRIPTIONAL REGULATOR, MARR FAMILY"/>
    <property type="match status" value="1"/>
</dbReference>
<feature type="region of interest" description="Disordered" evidence="4">
    <location>
        <begin position="115"/>
        <end position="136"/>
    </location>
</feature>
<dbReference type="GO" id="GO:0003677">
    <property type="term" value="F:DNA binding"/>
    <property type="evidence" value="ECO:0007669"/>
    <property type="project" value="UniProtKB-KW"/>
</dbReference>
<evidence type="ECO:0000313" key="7">
    <source>
        <dbReference type="Proteomes" id="UP000193827"/>
    </source>
</evidence>
<keyword evidence="7" id="KW-1185">Reference proteome</keyword>
<feature type="compositionally biased region" description="Basic and acidic residues" evidence="4">
    <location>
        <begin position="127"/>
        <end position="136"/>
    </location>
</feature>
<dbReference type="OrthoDB" id="9782219at2"/>
<dbReference type="InterPro" id="IPR002577">
    <property type="entry name" value="HTH_HxlR"/>
</dbReference>
<dbReference type="AlphaFoldDB" id="A0A1Y5RLN1"/>
<accession>A0A1Y5RLN1</accession>
<keyword evidence="3" id="KW-0804">Transcription</keyword>
<organism evidence="6 7">
    <name type="scientific">Roseovarius litorisediminis</name>
    <dbReference type="NCBI Taxonomy" id="1312363"/>
    <lineage>
        <taxon>Bacteria</taxon>
        <taxon>Pseudomonadati</taxon>
        <taxon>Pseudomonadota</taxon>
        <taxon>Alphaproteobacteria</taxon>
        <taxon>Rhodobacterales</taxon>
        <taxon>Roseobacteraceae</taxon>
        <taxon>Roseovarius</taxon>
    </lineage>
</organism>
<dbReference type="InterPro" id="IPR036390">
    <property type="entry name" value="WH_DNA-bd_sf"/>
</dbReference>
<dbReference type="RefSeq" id="WP_085891055.1">
    <property type="nucleotide sequence ID" value="NZ_FWFL01000002.1"/>
</dbReference>
<dbReference type="Pfam" id="PF01638">
    <property type="entry name" value="HxlR"/>
    <property type="match status" value="1"/>
</dbReference>
<evidence type="ECO:0000256" key="4">
    <source>
        <dbReference type="SAM" id="MobiDB-lite"/>
    </source>
</evidence>
<keyword evidence="1" id="KW-0805">Transcription regulation</keyword>
<dbReference type="Gene3D" id="1.10.10.10">
    <property type="entry name" value="Winged helix-like DNA-binding domain superfamily/Winged helix DNA-binding domain"/>
    <property type="match status" value="1"/>
</dbReference>
<evidence type="ECO:0000259" key="5">
    <source>
        <dbReference type="PROSITE" id="PS51118"/>
    </source>
</evidence>
<keyword evidence="2" id="KW-0238">DNA-binding</keyword>
<reference evidence="6 7" key="1">
    <citation type="submission" date="2017-03" db="EMBL/GenBank/DDBJ databases">
        <authorList>
            <person name="Afonso C.L."/>
            <person name="Miller P.J."/>
            <person name="Scott M.A."/>
            <person name="Spackman E."/>
            <person name="Goraichik I."/>
            <person name="Dimitrov K.M."/>
            <person name="Suarez D.L."/>
            <person name="Swayne D.E."/>
        </authorList>
    </citation>
    <scope>NUCLEOTIDE SEQUENCE [LARGE SCALE GENOMIC DNA]</scope>
    <source>
        <strain evidence="6 7">CECT 8287</strain>
    </source>
</reference>